<protein>
    <submittedName>
        <fullName evidence="3">Response regulator receiver domain protein</fullName>
    </submittedName>
</protein>
<dbReference type="InterPro" id="IPR011006">
    <property type="entry name" value="CheY-like_superfamily"/>
</dbReference>
<evidence type="ECO:0000259" key="2">
    <source>
        <dbReference type="PROSITE" id="PS50110"/>
    </source>
</evidence>
<sequence length="249" mass="28899">MRREEMWRLIEAAIETTNEETVTTKEYAGADVEHATGAVLFIHTVGVMPETIHALLREGKCMETALSYADVVVATESFVEERIPVVYLGQANEEAFYLLDNAREVIPIDLSKALLMDRLMRYKRVRHVKDVVVVTDDPHLNRMLERELFERFEDVSLYERTESFLEKHVARRPFLLVFSSALPRADGLELLLRAKQQSIVPFHSIMISMYNRERDHVLAIERGVDGIMTLPLKVEEFRAWVRQVEEVRL</sequence>
<dbReference type="GO" id="GO:0000160">
    <property type="term" value="P:phosphorelay signal transduction system"/>
    <property type="evidence" value="ECO:0007669"/>
    <property type="project" value="InterPro"/>
</dbReference>
<dbReference type="Pfam" id="PF00072">
    <property type="entry name" value="Response_reg"/>
    <property type="match status" value="1"/>
</dbReference>
<proteinExistence type="predicted"/>
<dbReference type="PROSITE" id="PS50110">
    <property type="entry name" value="RESPONSE_REGULATORY"/>
    <property type="match status" value="1"/>
</dbReference>
<dbReference type="RefSeq" id="WP_159173046.1">
    <property type="nucleotide sequence ID" value="NZ_LR732311.1"/>
</dbReference>
<evidence type="ECO:0000256" key="1">
    <source>
        <dbReference type="PROSITE-ProRule" id="PRU00169"/>
    </source>
</evidence>
<gene>
    <name evidence="3" type="ORF">EXIGUO9Y_200021</name>
</gene>
<dbReference type="SUPFAM" id="SSF52172">
    <property type="entry name" value="CheY-like"/>
    <property type="match status" value="1"/>
</dbReference>
<reference evidence="3 4" key="1">
    <citation type="submission" date="2019-10" db="EMBL/GenBank/DDBJ databases">
        <authorList>
            <person name="Karimi E."/>
        </authorList>
    </citation>
    <scope>NUCLEOTIDE SEQUENCE [LARGE SCALE GENOMIC DNA]</scope>
    <source>
        <strain evidence="3">Exiguobacterium sp. 9Y</strain>
    </source>
</reference>
<accession>A0A653I7H5</accession>
<evidence type="ECO:0000313" key="4">
    <source>
        <dbReference type="Proteomes" id="UP000439752"/>
    </source>
</evidence>
<dbReference type="AlphaFoldDB" id="A0A653I7H5"/>
<dbReference type="InterPro" id="IPR001789">
    <property type="entry name" value="Sig_transdc_resp-reg_receiver"/>
</dbReference>
<comment type="caution">
    <text evidence="1">Lacks conserved residue(s) required for the propagation of feature annotation.</text>
</comment>
<keyword evidence="4" id="KW-1185">Reference proteome</keyword>
<dbReference type="Proteomes" id="UP000439752">
    <property type="component" value="Unassembled WGS sequence"/>
</dbReference>
<dbReference type="EMBL" id="CABWKQ010000013">
    <property type="protein sequence ID" value="VWX35047.1"/>
    <property type="molecule type" value="Genomic_DNA"/>
</dbReference>
<organism evidence="3 4">
    <name type="scientific">Exiguobacterium oxidotolerans</name>
    <dbReference type="NCBI Taxonomy" id="223958"/>
    <lineage>
        <taxon>Bacteria</taxon>
        <taxon>Bacillati</taxon>
        <taxon>Bacillota</taxon>
        <taxon>Bacilli</taxon>
        <taxon>Bacillales</taxon>
        <taxon>Bacillales Family XII. Incertae Sedis</taxon>
        <taxon>Exiguobacterium</taxon>
    </lineage>
</organism>
<dbReference type="Gene3D" id="3.40.50.2300">
    <property type="match status" value="1"/>
</dbReference>
<evidence type="ECO:0000313" key="3">
    <source>
        <dbReference type="EMBL" id="VWX35047.1"/>
    </source>
</evidence>
<feature type="domain" description="Response regulatory" evidence="2">
    <location>
        <begin position="130"/>
        <end position="245"/>
    </location>
</feature>
<name>A0A653I7H5_9BACL</name>